<dbReference type="InterPro" id="IPR025354">
    <property type="entry name" value="DUF4258"/>
</dbReference>
<keyword evidence="4" id="KW-1185">Reference proteome</keyword>
<gene>
    <name evidence="3" type="ORF">ACFPZ3_15090</name>
</gene>
<feature type="compositionally biased region" description="Low complexity" evidence="1">
    <location>
        <begin position="183"/>
        <end position="197"/>
    </location>
</feature>
<protein>
    <submittedName>
        <fullName evidence="3">DUF4258 domain-containing protein</fullName>
    </submittedName>
</protein>
<dbReference type="Pfam" id="PF14076">
    <property type="entry name" value="DUF4258"/>
    <property type="match status" value="1"/>
</dbReference>
<dbReference type="InterPro" id="IPR057746">
    <property type="entry name" value="CpnT-like_N"/>
</dbReference>
<accession>A0ABW1CKD9</accession>
<name>A0ABW1CKD9_9ACTN</name>
<sequence>MGVTLPPELDGFLELLGVPWPNIDEDEIRKDAAAWRTVQAGAEPASAEADAAVRRTQQVYRGESATALAEHWDRVGGDGGHAAQATAAARMAPVALEGTAGVVSAVKVAVGTQAAAGLTSVMQTLAVGGALGVTAATARMYLARHAMTKALREGSSGTGKVLAPALARRVTDPMRRILDDLSLPGGRPALAGGPRVPDGMAAMARGKGNARGGRDRDDFTSRHARERKEQRGISQADINETISKGSKKPGKTPGTTEYRHGDIVVIRNNETFRIVTVIRK</sequence>
<feature type="domain" description="Outer membrane channel protein CpnT-like N-terminal" evidence="2">
    <location>
        <begin position="19"/>
        <end position="138"/>
    </location>
</feature>
<organism evidence="3 4">
    <name type="scientific">Nonomuraea insulae</name>
    <dbReference type="NCBI Taxonomy" id="1616787"/>
    <lineage>
        <taxon>Bacteria</taxon>
        <taxon>Bacillati</taxon>
        <taxon>Actinomycetota</taxon>
        <taxon>Actinomycetes</taxon>
        <taxon>Streptosporangiales</taxon>
        <taxon>Streptosporangiaceae</taxon>
        <taxon>Nonomuraea</taxon>
    </lineage>
</organism>
<evidence type="ECO:0000256" key="1">
    <source>
        <dbReference type="SAM" id="MobiDB-lite"/>
    </source>
</evidence>
<feature type="compositionally biased region" description="Polar residues" evidence="1">
    <location>
        <begin position="232"/>
        <end position="242"/>
    </location>
</feature>
<dbReference type="Proteomes" id="UP001596058">
    <property type="component" value="Unassembled WGS sequence"/>
</dbReference>
<feature type="region of interest" description="Disordered" evidence="1">
    <location>
        <begin position="179"/>
        <end position="259"/>
    </location>
</feature>
<evidence type="ECO:0000313" key="3">
    <source>
        <dbReference type="EMBL" id="MFC5825186.1"/>
    </source>
</evidence>
<feature type="compositionally biased region" description="Basic and acidic residues" evidence="1">
    <location>
        <begin position="212"/>
        <end position="231"/>
    </location>
</feature>
<dbReference type="Pfam" id="PF25547">
    <property type="entry name" value="WXG100_2"/>
    <property type="match status" value="1"/>
</dbReference>
<reference evidence="4" key="1">
    <citation type="journal article" date="2019" name="Int. J. Syst. Evol. Microbiol.">
        <title>The Global Catalogue of Microorganisms (GCM) 10K type strain sequencing project: providing services to taxonomists for standard genome sequencing and annotation.</title>
        <authorList>
            <consortium name="The Broad Institute Genomics Platform"/>
            <consortium name="The Broad Institute Genome Sequencing Center for Infectious Disease"/>
            <person name="Wu L."/>
            <person name="Ma J."/>
        </authorList>
    </citation>
    <scope>NUCLEOTIDE SEQUENCE [LARGE SCALE GENOMIC DNA]</scope>
    <source>
        <strain evidence="4">CCUG 53903</strain>
    </source>
</reference>
<proteinExistence type="predicted"/>
<evidence type="ECO:0000259" key="2">
    <source>
        <dbReference type="Pfam" id="PF25547"/>
    </source>
</evidence>
<dbReference type="EMBL" id="JBHSPA010000018">
    <property type="protein sequence ID" value="MFC5825186.1"/>
    <property type="molecule type" value="Genomic_DNA"/>
</dbReference>
<evidence type="ECO:0000313" key="4">
    <source>
        <dbReference type="Proteomes" id="UP001596058"/>
    </source>
</evidence>
<dbReference type="RefSeq" id="WP_379514708.1">
    <property type="nucleotide sequence ID" value="NZ_JBHSPA010000018.1"/>
</dbReference>
<comment type="caution">
    <text evidence="3">The sequence shown here is derived from an EMBL/GenBank/DDBJ whole genome shotgun (WGS) entry which is preliminary data.</text>
</comment>